<feature type="signal peptide" evidence="10">
    <location>
        <begin position="1"/>
        <end position="24"/>
    </location>
</feature>
<dbReference type="Pfam" id="PF00593">
    <property type="entry name" value="TonB_dep_Rec_b-barrel"/>
    <property type="match status" value="1"/>
</dbReference>
<keyword evidence="2 8" id="KW-0813">Transport</keyword>
<keyword evidence="4 8" id="KW-0812">Transmembrane</keyword>
<dbReference type="PROSITE" id="PS52016">
    <property type="entry name" value="TONB_DEPENDENT_REC_3"/>
    <property type="match status" value="1"/>
</dbReference>
<dbReference type="Pfam" id="PF07715">
    <property type="entry name" value="Plug"/>
    <property type="match status" value="1"/>
</dbReference>
<dbReference type="eggNOG" id="COG4771">
    <property type="taxonomic scope" value="Bacteria"/>
</dbReference>
<evidence type="ECO:0000256" key="3">
    <source>
        <dbReference type="ARBA" id="ARBA00022452"/>
    </source>
</evidence>
<reference evidence="13 14" key="1">
    <citation type="submission" date="2008-04" db="EMBL/GenBank/DDBJ databases">
        <title>Draft genome sequence of Bacteroides coprocola (DSM 17136).</title>
        <authorList>
            <person name="Sudarsanam P."/>
            <person name="Ley R."/>
            <person name="Guruge J."/>
            <person name="Turnbaugh P.J."/>
            <person name="Mahowald M."/>
            <person name="Liep D."/>
            <person name="Gordon J."/>
        </authorList>
    </citation>
    <scope>NUCLEOTIDE SEQUENCE [LARGE SCALE GENOMIC DNA]</scope>
    <source>
        <strain evidence="13 14">DSM 17136</strain>
    </source>
</reference>
<dbReference type="SUPFAM" id="SSF49464">
    <property type="entry name" value="Carboxypeptidase regulatory domain-like"/>
    <property type="match status" value="1"/>
</dbReference>
<dbReference type="HOGENOM" id="CLU_004317_0_2_10"/>
<dbReference type="RefSeq" id="WP_007568785.1">
    <property type="nucleotide sequence ID" value="NZ_DS981480.1"/>
</dbReference>
<evidence type="ECO:0000259" key="11">
    <source>
        <dbReference type="Pfam" id="PF00593"/>
    </source>
</evidence>
<accession>B3JGP2</accession>
<feature type="chain" id="PRO_5002788235" evidence="10">
    <location>
        <begin position="25"/>
        <end position="1084"/>
    </location>
</feature>
<evidence type="ECO:0000256" key="7">
    <source>
        <dbReference type="ARBA" id="ARBA00023237"/>
    </source>
</evidence>
<dbReference type="InterPro" id="IPR023997">
    <property type="entry name" value="TonB-dep_OMP_SusC/RagA_CS"/>
</dbReference>
<comment type="subcellular location">
    <subcellularLocation>
        <location evidence="1 8">Cell outer membrane</location>
        <topology evidence="1 8">Multi-pass membrane protein</topology>
    </subcellularLocation>
</comment>
<dbReference type="Pfam" id="PF13715">
    <property type="entry name" value="CarbopepD_reg_2"/>
    <property type="match status" value="1"/>
</dbReference>
<dbReference type="AlphaFoldDB" id="B3JGP2"/>
<dbReference type="Gene3D" id="2.170.130.10">
    <property type="entry name" value="TonB-dependent receptor, plug domain"/>
    <property type="match status" value="1"/>
</dbReference>
<comment type="similarity">
    <text evidence="8 9">Belongs to the TonB-dependent receptor family.</text>
</comment>
<dbReference type="SUPFAM" id="SSF56935">
    <property type="entry name" value="Porins"/>
    <property type="match status" value="1"/>
</dbReference>
<dbReference type="InterPro" id="IPR000531">
    <property type="entry name" value="Beta-barrel_TonB"/>
</dbReference>
<dbReference type="NCBIfam" id="TIGR04056">
    <property type="entry name" value="OMP_RagA_SusC"/>
    <property type="match status" value="1"/>
</dbReference>
<dbReference type="EMBL" id="ABIY02000068">
    <property type="protein sequence ID" value="EDV01864.1"/>
    <property type="molecule type" value="Genomic_DNA"/>
</dbReference>
<evidence type="ECO:0000256" key="8">
    <source>
        <dbReference type="PROSITE-ProRule" id="PRU01360"/>
    </source>
</evidence>
<dbReference type="Proteomes" id="UP000003146">
    <property type="component" value="Unassembled WGS sequence"/>
</dbReference>
<evidence type="ECO:0000313" key="13">
    <source>
        <dbReference type="EMBL" id="EDV01864.1"/>
    </source>
</evidence>
<dbReference type="OrthoDB" id="1096961at2"/>
<organism evidence="13 14">
    <name type="scientific">Phocaeicola coprocola DSM 17136</name>
    <dbReference type="NCBI Taxonomy" id="470145"/>
    <lineage>
        <taxon>Bacteria</taxon>
        <taxon>Pseudomonadati</taxon>
        <taxon>Bacteroidota</taxon>
        <taxon>Bacteroidia</taxon>
        <taxon>Bacteroidales</taxon>
        <taxon>Bacteroidaceae</taxon>
        <taxon>Phocaeicola</taxon>
    </lineage>
</organism>
<evidence type="ECO:0000256" key="5">
    <source>
        <dbReference type="ARBA" id="ARBA00023077"/>
    </source>
</evidence>
<gene>
    <name evidence="13" type="ORF">BACCOP_01046</name>
</gene>
<evidence type="ECO:0000256" key="9">
    <source>
        <dbReference type="RuleBase" id="RU003357"/>
    </source>
</evidence>
<feature type="domain" description="TonB-dependent receptor plug" evidence="12">
    <location>
        <begin position="119"/>
        <end position="225"/>
    </location>
</feature>
<proteinExistence type="inferred from homology"/>
<dbReference type="InterPro" id="IPR036942">
    <property type="entry name" value="Beta-barrel_TonB_sf"/>
</dbReference>
<dbReference type="NCBIfam" id="TIGR04057">
    <property type="entry name" value="SusC_RagA_signa"/>
    <property type="match status" value="1"/>
</dbReference>
<dbReference type="STRING" id="470145.BACCOP_01046"/>
<evidence type="ECO:0000256" key="10">
    <source>
        <dbReference type="SAM" id="SignalP"/>
    </source>
</evidence>
<evidence type="ECO:0000259" key="12">
    <source>
        <dbReference type="Pfam" id="PF07715"/>
    </source>
</evidence>
<evidence type="ECO:0000256" key="2">
    <source>
        <dbReference type="ARBA" id="ARBA00022448"/>
    </source>
</evidence>
<keyword evidence="5 9" id="KW-0798">TonB box</keyword>
<dbReference type="InterPro" id="IPR037066">
    <property type="entry name" value="Plug_dom_sf"/>
</dbReference>
<keyword evidence="10" id="KW-0732">Signal</keyword>
<comment type="caution">
    <text evidence="13">The sequence shown here is derived from an EMBL/GenBank/DDBJ whole genome shotgun (WGS) entry which is preliminary data.</text>
</comment>
<dbReference type="InterPro" id="IPR039426">
    <property type="entry name" value="TonB-dep_rcpt-like"/>
</dbReference>
<protein>
    <submittedName>
        <fullName evidence="13">TonB-linked outer membrane protein, SusC/RagA family</fullName>
    </submittedName>
</protein>
<reference evidence="13 14" key="2">
    <citation type="submission" date="2008-04" db="EMBL/GenBank/DDBJ databases">
        <authorList>
            <person name="Fulton L."/>
            <person name="Clifton S."/>
            <person name="Fulton B."/>
            <person name="Xu J."/>
            <person name="Minx P."/>
            <person name="Pepin K.H."/>
            <person name="Johnson M."/>
            <person name="Thiruvilangam P."/>
            <person name="Bhonagiri V."/>
            <person name="Nash W.E."/>
            <person name="Mardis E.R."/>
            <person name="Wilson R.K."/>
        </authorList>
    </citation>
    <scope>NUCLEOTIDE SEQUENCE [LARGE SCALE GENOMIC DNA]</scope>
    <source>
        <strain evidence="13 14">DSM 17136</strain>
    </source>
</reference>
<name>B3JGP2_9BACT</name>
<feature type="domain" description="TonB-dependent receptor-like beta-barrel" evidence="11">
    <location>
        <begin position="453"/>
        <end position="820"/>
    </location>
</feature>
<sequence length="1084" mass="119657">MRSVQKQISLLLILLISSSLNVLAQNKTITGTVRDANDVVIGASVTIKGNKSLGTITDIEGTYSISVPESAQELIFSYVGYETQIVPIKGRTTINITLSESSQMLDEVVAIGYAKVQRKDLTGAISSVGGKELANVPVTTAMQALQGKAAGVNIVTASGAPGASANITIRGGMSLTQGTEPLYIVDGFEMGDALDNIDINDIESIDVLKDASSTAIYGARGSNGIIVITTKSGKKGKTQISYNTYFSFDKLAKKLDMLNNVEEYVKYQYEFAAMRENALTAYSNVYDNAIGIDQDDFYTGAYERIANRYSGTEGINWQEEVFGGSAMTQSHNVNISTGTEKTQVMLSYNYNGQDGLLANHSSNKSSFRAKINSELYKGIRLDVNTMFSNKSTDGGGKYDGMRNVLLQPIHGGTLFTQDELLYTQTYPDYTSMDSAFNTPNPLVQNNASTSNSRSRLFSVNAGIEFDFLKYFTYRVAGSYTWSNSKSTSFADENSTSYIMDPENTGINGSIGNKESYKYQITNTLNYNQTFAQKHKVNVLLGHEVTYSESEKNSMKLRKFPYPNHGLDQIDQAEVYEKDAGHSHSGMVSAFIRANYTFDERYLFTATLRGDGSSKFAPANKWGIFPSVSAAWRISEEAFWKGHQIENIINNMKLRIGYGTTGNNGIGDRLYVTSIQQTSYPINSDAGNSAYLPGETLGNKDLKWETLISTNVGLDLSFFNSRINFTAEWYNNQSKDLLMQCVIPSSTGYKNQYQNVGKMRNRGWEFTLNTVNVRTKDFSWTSDLNLSFNSSHVESLEEGLNEKTFAVGNSRSGMVTYYATVGQGLGDMYGYVYEGVYTTEDFIESKDADGNTVFTLHDGVVRPSEGSVQPGDIKYAADDVDENGNPIFTRKNVKIGNGTPTCIGGFNNSFSYKGFDLSVFMKFALGQDIYNATKQSMSPYAQFQNIPTEFNNYYRVIDPATGKKATTLARLKELNPSESNRLWSLSLNNATSGFYPSSYYVEDGSYLRIAQVTLGYTFPKAWTTKVMISNARIYFTANNLATICGYSGYDPEVKSANDNVVCTPGYDSSMYPRSRSYVIGLNLTF</sequence>
<dbReference type="Gene3D" id="2.60.40.1120">
    <property type="entry name" value="Carboxypeptidase-like, regulatory domain"/>
    <property type="match status" value="1"/>
</dbReference>
<dbReference type="Gene3D" id="2.40.170.20">
    <property type="entry name" value="TonB-dependent receptor, beta-barrel domain"/>
    <property type="match status" value="1"/>
</dbReference>
<keyword evidence="3 8" id="KW-1134">Transmembrane beta strand</keyword>
<dbReference type="GO" id="GO:0009279">
    <property type="term" value="C:cell outer membrane"/>
    <property type="evidence" value="ECO:0007669"/>
    <property type="project" value="UniProtKB-SubCell"/>
</dbReference>
<evidence type="ECO:0000256" key="4">
    <source>
        <dbReference type="ARBA" id="ARBA00022692"/>
    </source>
</evidence>
<dbReference type="InterPro" id="IPR008969">
    <property type="entry name" value="CarboxyPept-like_regulatory"/>
</dbReference>
<keyword evidence="7 8" id="KW-0998">Cell outer membrane</keyword>
<evidence type="ECO:0000256" key="1">
    <source>
        <dbReference type="ARBA" id="ARBA00004571"/>
    </source>
</evidence>
<evidence type="ECO:0000313" key="14">
    <source>
        <dbReference type="Proteomes" id="UP000003146"/>
    </source>
</evidence>
<dbReference type="InterPro" id="IPR023996">
    <property type="entry name" value="TonB-dep_OMP_SusC/RagA"/>
</dbReference>
<dbReference type="InterPro" id="IPR012910">
    <property type="entry name" value="Plug_dom"/>
</dbReference>
<keyword evidence="6 8" id="KW-0472">Membrane</keyword>
<evidence type="ECO:0000256" key="6">
    <source>
        <dbReference type="ARBA" id="ARBA00023136"/>
    </source>
</evidence>